<feature type="domain" description="AB hydrolase-1" evidence="4">
    <location>
        <begin position="15"/>
        <end position="179"/>
    </location>
</feature>
<dbReference type="InterPro" id="IPR000073">
    <property type="entry name" value="AB_hydrolase_1"/>
</dbReference>
<evidence type="ECO:0000256" key="3">
    <source>
        <dbReference type="ARBA" id="ARBA00022801"/>
    </source>
</evidence>
<protein>
    <submittedName>
        <fullName evidence="6">Alpha/beta hydrolase fold</fullName>
    </submittedName>
</protein>
<keyword evidence="3 6" id="KW-0378">Hydrolase</keyword>
<dbReference type="SUPFAM" id="SSF53474">
    <property type="entry name" value="alpha/beta-Hydrolases"/>
    <property type="match status" value="1"/>
</dbReference>
<dbReference type="Gene3D" id="3.40.50.1820">
    <property type="entry name" value="alpha/beta hydrolase"/>
    <property type="match status" value="1"/>
</dbReference>
<accession>A0A1H8YPV0</accession>
<keyword evidence="7" id="KW-1185">Reference proteome</keyword>
<feature type="domain" description="Peptidase S33 tripeptidyl aminopeptidase-like C-terminal" evidence="5">
    <location>
        <begin position="307"/>
        <end position="381"/>
    </location>
</feature>
<dbReference type="STRING" id="394193.SAMN04489732_13923"/>
<dbReference type="InterPro" id="IPR013595">
    <property type="entry name" value="Pept_S33_TAP-like_C"/>
</dbReference>
<comment type="similarity">
    <text evidence="1">Belongs to the peptidase S33 family.</text>
</comment>
<evidence type="ECO:0000259" key="4">
    <source>
        <dbReference type="Pfam" id="PF00561"/>
    </source>
</evidence>
<evidence type="ECO:0000313" key="7">
    <source>
        <dbReference type="Proteomes" id="UP000198582"/>
    </source>
</evidence>
<dbReference type="InterPro" id="IPR029058">
    <property type="entry name" value="AB_hydrolase_fold"/>
</dbReference>
<dbReference type="PANTHER" id="PTHR43248:SF29">
    <property type="entry name" value="TRIPEPTIDYL AMINOPEPTIDASE"/>
    <property type="match status" value="1"/>
</dbReference>
<dbReference type="PANTHER" id="PTHR43248">
    <property type="entry name" value="2-SUCCINYL-6-HYDROXY-2,4-CYCLOHEXADIENE-1-CARBOXYLATE SYNTHASE"/>
    <property type="match status" value="1"/>
</dbReference>
<dbReference type="Pfam" id="PF00561">
    <property type="entry name" value="Abhydrolase_1"/>
    <property type="match status" value="1"/>
</dbReference>
<evidence type="ECO:0000256" key="2">
    <source>
        <dbReference type="ARBA" id="ARBA00022729"/>
    </source>
</evidence>
<proteinExistence type="inferred from homology"/>
<reference evidence="6 7" key="1">
    <citation type="submission" date="2016-10" db="EMBL/GenBank/DDBJ databases">
        <authorList>
            <person name="de Groot N.N."/>
        </authorList>
    </citation>
    <scope>NUCLEOTIDE SEQUENCE [LARGE SCALE GENOMIC DNA]</scope>
    <source>
        <strain evidence="6 7">DSM 44993</strain>
    </source>
</reference>
<evidence type="ECO:0000313" key="6">
    <source>
        <dbReference type="EMBL" id="SEP54200.1"/>
    </source>
</evidence>
<dbReference type="EMBL" id="FOEF01000039">
    <property type="protein sequence ID" value="SEP54200.1"/>
    <property type="molecule type" value="Genomic_DNA"/>
</dbReference>
<dbReference type="AlphaFoldDB" id="A0A1H8YPV0"/>
<dbReference type="Pfam" id="PF08386">
    <property type="entry name" value="Abhydrolase_4"/>
    <property type="match status" value="1"/>
</dbReference>
<name>A0A1H8YPV0_9PSEU</name>
<gene>
    <name evidence="6" type="ORF">SAMN04489732_13923</name>
</gene>
<dbReference type="GO" id="GO:0016787">
    <property type="term" value="F:hydrolase activity"/>
    <property type="evidence" value="ECO:0007669"/>
    <property type="project" value="UniProtKB-KW"/>
</dbReference>
<evidence type="ECO:0000259" key="5">
    <source>
        <dbReference type="Pfam" id="PF08386"/>
    </source>
</evidence>
<organism evidence="6 7">
    <name type="scientific">Amycolatopsis saalfeldensis</name>
    <dbReference type="NCBI Taxonomy" id="394193"/>
    <lineage>
        <taxon>Bacteria</taxon>
        <taxon>Bacillati</taxon>
        <taxon>Actinomycetota</taxon>
        <taxon>Actinomycetes</taxon>
        <taxon>Pseudonocardiales</taxon>
        <taxon>Pseudonocardiaceae</taxon>
        <taxon>Amycolatopsis</taxon>
    </lineage>
</organism>
<sequence length="400" mass="43548">MMMPELIRTSRLGELAKYYDLVGFDPRGTGYSGQIDCQALGGSPEPRPGESEKDQWLDQVRWRGARYTGCAEKDPEFAAGLGAVTIARDVDRIREALGERKISYFGVSWGTALGAAYRSLFDEHVDKMAIDSVLPPDLDLDRFDRVETRAHDENLHRFAGWMAERDAVLHLGRTADEVVATELAMFTELKARPRQIVQNGVPVTLNDTWVFNQVGSTSPGWGTAASALAAVHAGKDPAPSARAGEPAATGFGWDEKRPYALNRYVQHAVNCADTTSSRDLDQVWDDYTVTEARYPLSAGGQPGYSGSCFDWPYTGKPVGYRPGHSPLQLIAHRYESVTPYQGALEMQQRIGGSVLTVGDDVHGSLANLPCASKLVTFFATGVPIVDSCEGAPSPEPQPVP</sequence>
<dbReference type="InterPro" id="IPR051601">
    <property type="entry name" value="Serine_prot/Carboxylest_S33"/>
</dbReference>
<evidence type="ECO:0000256" key="1">
    <source>
        <dbReference type="ARBA" id="ARBA00010088"/>
    </source>
</evidence>
<dbReference type="Proteomes" id="UP000198582">
    <property type="component" value="Unassembled WGS sequence"/>
</dbReference>
<keyword evidence="2" id="KW-0732">Signal</keyword>